<keyword evidence="3" id="KW-0010">Activator</keyword>
<reference evidence="6 7" key="1">
    <citation type="submission" date="2019-08" db="EMBL/GenBank/DDBJ databases">
        <title>Marinobacter ZYF650 sp. nov., a marine bacterium isolated from seawater of the Mariana trench.</title>
        <authorList>
            <person name="Ahmad W."/>
        </authorList>
    </citation>
    <scope>NUCLEOTIDE SEQUENCE [LARGE SCALE GENOMIC DNA]</scope>
    <source>
        <strain evidence="6 7">ZYF650</strain>
    </source>
</reference>
<dbReference type="InterPro" id="IPR018060">
    <property type="entry name" value="HTH_AraC"/>
</dbReference>
<dbReference type="Pfam" id="PF12833">
    <property type="entry name" value="HTH_18"/>
    <property type="match status" value="1"/>
</dbReference>
<dbReference type="GO" id="GO:0009893">
    <property type="term" value="P:positive regulation of metabolic process"/>
    <property type="evidence" value="ECO:0007669"/>
    <property type="project" value="UniProtKB-ARBA"/>
</dbReference>
<keyword evidence="7" id="KW-1185">Reference proteome</keyword>
<name>A0A5B0VC03_9GAMM</name>
<sequence>MAQTSQWPVPQDSVRYVVPDPIIHLLSNHPLTRDLYPLAFGHYRRAAGHHMHREHHKDHLLIYCTEGKAFLNVLGEPYTVEAGDLLLLPSGASHRYTADPDNPWTIHWVHYTGPLADEFRQYMGFDSATRIRHLGRQPRLLVDFNGLLSVRQTGFRARGLIHAANRLRQLLAAIPITIDAAGHERTSELDTIHNYMREHLEERLSLEQLAELAGLSPAHFATRYREQTGTSPIQHFLHLKVERACQLLDTTDYSFADISRHLGYDDAYYFSRLFKKVMGQSPRDYRHTARH</sequence>
<dbReference type="RefSeq" id="WP_149601047.1">
    <property type="nucleotide sequence ID" value="NZ_VTUU01000008.1"/>
</dbReference>
<dbReference type="PROSITE" id="PS01124">
    <property type="entry name" value="HTH_ARAC_FAMILY_2"/>
    <property type="match status" value="1"/>
</dbReference>
<proteinExistence type="predicted"/>
<evidence type="ECO:0000313" key="7">
    <source>
        <dbReference type="Proteomes" id="UP000323161"/>
    </source>
</evidence>
<accession>A0A5B0VC03</accession>
<dbReference type="SUPFAM" id="SSF51215">
    <property type="entry name" value="Regulatory protein AraC"/>
    <property type="match status" value="1"/>
</dbReference>
<keyword evidence="4" id="KW-0804">Transcription</keyword>
<dbReference type="Gene3D" id="2.60.120.280">
    <property type="entry name" value="Regulatory protein AraC"/>
    <property type="match status" value="1"/>
</dbReference>
<dbReference type="PRINTS" id="PR00032">
    <property type="entry name" value="HTHARAC"/>
</dbReference>
<evidence type="ECO:0000256" key="3">
    <source>
        <dbReference type="ARBA" id="ARBA00023159"/>
    </source>
</evidence>
<evidence type="ECO:0000313" key="6">
    <source>
        <dbReference type="EMBL" id="KAA1171908.1"/>
    </source>
</evidence>
<dbReference type="SMART" id="SM00342">
    <property type="entry name" value="HTH_ARAC"/>
    <property type="match status" value="1"/>
</dbReference>
<evidence type="ECO:0000256" key="1">
    <source>
        <dbReference type="ARBA" id="ARBA00023015"/>
    </source>
</evidence>
<evidence type="ECO:0000256" key="2">
    <source>
        <dbReference type="ARBA" id="ARBA00023125"/>
    </source>
</evidence>
<dbReference type="PANTHER" id="PTHR43280:SF30">
    <property type="entry name" value="MMSAB OPERON REGULATORY PROTEIN"/>
    <property type="match status" value="1"/>
</dbReference>
<feature type="domain" description="HTH araC/xylS-type" evidence="5">
    <location>
        <begin position="190"/>
        <end position="288"/>
    </location>
</feature>
<dbReference type="Proteomes" id="UP000323161">
    <property type="component" value="Unassembled WGS sequence"/>
</dbReference>
<keyword evidence="2" id="KW-0238">DNA-binding</keyword>
<dbReference type="Gene3D" id="1.10.10.60">
    <property type="entry name" value="Homeodomain-like"/>
    <property type="match status" value="2"/>
</dbReference>
<dbReference type="InterPro" id="IPR037923">
    <property type="entry name" value="HTH-like"/>
</dbReference>
<comment type="caution">
    <text evidence="6">The sequence shown here is derived from an EMBL/GenBank/DDBJ whole genome shotgun (WGS) entry which is preliminary data.</text>
</comment>
<evidence type="ECO:0000256" key="4">
    <source>
        <dbReference type="ARBA" id="ARBA00023163"/>
    </source>
</evidence>
<dbReference type="PROSITE" id="PS00041">
    <property type="entry name" value="HTH_ARAC_FAMILY_1"/>
    <property type="match status" value="1"/>
</dbReference>
<dbReference type="EMBL" id="VTUU01000008">
    <property type="protein sequence ID" value="KAA1171908.1"/>
    <property type="molecule type" value="Genomic_DNA"/>
</dbReference>
<gene>
    <name evidence="6" type="ORF">FWJ25_14835</name>
</gene>
<dbReference type="InterPro" id="IPR018062">
    <property type="entry name" value="HTH_AraC-typ_CS"/>
</dbReference>
<dbReference type="Pfam" id="PF02311">
    <property type="entry name" value="AraC_binding"/>
    <property type="match status" value="1"/>
</dbReference>
<protein>
    <submittedName>
        <fullName evidence="6">AraC family transcriptional regulator</fullName>
    </submittedName>
</protein>
<dbReference type="AlphaFoldDB" id="A0A5B0VC03"/>
<dbReference type="InterPro" id="IPR020449">
    <property type="entry name" value="Tscrpt_reg_AraC-type_HTH"/>
</dbReference>
<dbReference type="GO" id="GO:0003700">
    <property type="term" value="F:DNA-binding transcription factor activity"/>
    <property type="evidence" value="ECO:0007669"/>
    <property type="project" value="InterPro"/>
</dbReference>
<dbReference type="SUPFAM" id="SSF46689">
    <property type="entry name" value="Homeodomain-like"/>
    <property type="match status" value="2"/>
</dbReference>
<dbReference type="InterPro" id="IPR009057">
    <property type="entry name" value="Homeodomain-like_sf"/>
</dbReference>
<organism evidence="6 7">
    <name type="scientific">Marinobacter salinexigens</name>
    <dbReference type="NCBI Taxonomy" id="2919747"/>
    <lineage>
        <taxon>Bacteria</taxon>
        <taxon>Pseudomonadati</taxon>
        <taxon>Pseudomonadota</taxon>
        <taxon>Gammaproteobacteria</taxon>
        <taxon>Pseudomonadales</taxon>
        <taxon>Marinobacteraceae</taxon>
        <taxon>Marinobacter</taxon>
    </lineage>
</organism>
<dbReference type="CDD" id="cd06986">
    <property type="entry name" value="cupin_MmsR-like_N"/>
    <property type="match status" value="1"/>
</dbReference>
<keyword evidence="1" id="KW-0805">Transcription regulation</keyword>
<evidence type="ECO:0000259" key="5">
    <source>
        <dbReference type="PROSITE" id="PS01124"/>
    </source>
</evidence>
<dbReference type="GO" id="GO:0043565">
    <property type="term" value="F:sequence-specific DNA binding"/>
    <property type="evidence" value="ECO:0007669"/>
    <property type="project" value="InterPro"/>
</dbReference>
<dbReference type="InterPro" id="IPR003313">
    <property type="entry name" value="AraC-bd"/>
</dbReference>
<dbReference type="PANTHER" id="PTHR43280">
    <property type="entry name" value="ARAC-FAMILY TRANSCRIPTIONAL REGULATOR"/>
    <property type="match status" value="1"/>
</dbReference>